<keyword evidence="1" id="KW-0805">Transcription regulation</keyword>
<dbReference type="GO" id="GO:0045892">
    <property type="term" value="P:negative regulation of DNA-templated transcription"/>
    <property type="evidence" value="ECO:0007669"/>
    <property type="project" value="TreeGrafter"/>
</dbReference>
<name>A0A7K0E203_9NOCA</name>
<evidence type="ECO:0000256" key="2">
    <source>
        <dbReference type="ARBA" id="ARBA00023125"/>
    </source>
</evidence>
<evidence type="ECO:0000259" key="5">
    <source>
        <dbReference type="PROSITE" id="PS51078"/>
    </source>
</evidence>
<dbReference type="InterPro" id="IPR036388">
    <property type="entry name" value="WH-like_DNA-bd_sf"/>
</dbReference>
<dbReference type="AlphaFoldDB" id="A0A7K0E203"/>
<organism evidence="6 7">
    <name type="scientific">Nocardia aurantia</name>
    <dbReference type="NCBI Taxonomy" id="2585199"/>
    <lineage>
        <taxon>Bacteria</taxon>
        <taxon>Bacillati</taxon>
        <taxon>Actinomycetota</taxon>
        <taxon>Actinomycetes</taxon>
        <taxon>Mycobacteriales</taxon>
        <taxon>Nocardiaceae</taxon>
        <taxon>Nocardia</taxon>
    </lineage>
</organism>
<dbReference type="PANTHER" id="PTHR30136:SF24">
    <property type="entry name" value="HTH-TYPE TRANSCRIPTIONAL REPRESSOR ALLR"/>
    <property type="match status" value="1"/>
</dbReference>
<dbReference type="EMBL" id="WEGI01000017">
    <property type="protein sequence ID" value="MQY31184.1"/>
    <property type="molecule type" value="Genomic_DNA"/>
</dbReference>
<evidence type="ECO:0000259" key="4">
    <source>
        <dbReference type="PROSITE" id="PS51077"/>
    </source>
</evidence>
<dbReference type="PROSITE" id="PS51077">
    <property type="entry name" value="HTH_ICLR"/>
    <property type="match status" value="1"/>
</dbReference>
<dbReference type="SUPFAM" id="SSF46785">
    <property type="entry name" value="Winged helix' DNA-binding domain"/>
    <property type="match status" value="1"/>
</dbReference>
<dbReference type="OrthoDB" id="60629at2"/>
<feature type="domain" description="HTH iclR-type" evidence="4">
    <location>
        <begin position="8"/>
        <end position="69"/>
    </location>
</feature>
<dbReference type="SMART" id="SM00346">
    <property type="entry name" value="HTH_ICLR"/>
    <property type="match status" value="1"/>
</dbReference>
<reference evidence="6 7" key="1">
    <citation type="submission" date="2019-10" db="EMBL/GenBank/DDBJ databases">
        <title>Nocardia macrotermitis sp. nov. and Nocardia aurantia sp. nov., isolated from the gut of fungus growing-termite Macrotermes natalensis.</title>
        <authorList>
            <person name="Benndorf R."/>
            <person name="Schwitalla J."/>
            <person name="Martin K."/>
            <person name="De Beer W."/>
            <person name="Kaster A.-K."/>
            <person name="Vollmers J."/>
            <person name="Poulsen M."/>
            <person name="Beemelmanns C."/>
        </authorList>
    </citation>
    <scope>NUCLEOTIDE SEQUENCE [LARGE SCALE GENOMIC DNA]</scope>
    <source>
        <strain evidence="6 7">RB56</strain>
    </source>
</reference>
<evidence type="ECO:0000256" key="1">
    <source>
        <dbReference type="ARBA" id="ARBA00023015"/>
    </source>
</evidence>
<comment type="caution">
    <text evidence="6">The sequence shown here is derived from an EMBL/GenBank/DDBJ whole genome shotgun (WGS) entry which is preliminary data.</text>
</comment>
<dbReference type="SUPFAM" id="SSF55781">
    <property type="entry name" value="GAF domain-like"/>
    <property type="match status" value="1"/>
</dbReference>
<keyword evidence="2" id="KW-0238">DNA-binding</keyword>
<accession>A0A7K0E203</accession>
<sequence>MARSTSGESVLERVVRIFEAFDTETPSITVTELARRAGLPPATASRLVGELVGYGWLRRDADRRVRIGVRMWELAVRASPTLGLREAAMPYMEDLHAVVGHHVQLGVLHHREVLYVDRLSAPGAVRNVSRFGGRMPLHATSLGLVLLAHGPIELQESILAGPLRAFTERTPSDPRTLRVLLGEIRHTGYAYCDGFIDDLSTAVAAPLRGRGDHVVAALSVIVPRDGSARSTLPALLAAARGISRTLQSPGFTATG</sequence>
<proteinExistence type="predicted"/>
<dbReference type="Pfam" id="PF01614">
    <property type="entry name" value="IclR_C"/>
    <property type="match status" value="1"/>
</dbReference>
<dbReference type="GO" id="GO:0003700">
    <property type="term" value="F:DNA-binding transcription factor activity"/>
    <property type="evidence" value="ECO:0007669"/>
    <property type="project" value="TreeGrafter"/>
</dbReference>
<evidence type="ECO:0000256" key="3">
    <source>
        <dbReference type="ARBA" id="ARBA00023163"/>
    </source>
</evidence>
<dbReference type="PROSITE" id="PS51078">
    <property type="entry name" value="ICLR_ED"/>
    <property type="match status" value="1"/>
</dbReference>
<dbReference type="Pfam" id="PF09339">
    <property type="entry name" value="HTH_IclR"/>
    <property type="match status" value="1"/>
</dbReference>
<protein>
    <recommendedName>
        <fullName evidence="8">IclR family transcriptional regulator</fullName>
    </recommendedName>
</protein>
<feature type="domain" description="IclR-ED" evidence="5">
    <location>
        <begin position="70"/>
        <end position="248"/>
    </location>
</feature>
<dbReference type="InterPro" id="IPR029016">
    <property type="entry name" value="GAF-like_dom_sf"/>
</dbReference>
<dbReference type="RefSeq" id="WP_153348442.1">
    <property type="nucleotide sequence ID" value="NZ_WEGI01000017.1"/>
</dbReference>
<evidence type="ECO:0000313" key="7">
    <source>
        <dbReference type="Proteomes" id="UP000431401"/>
    </source>
</evidence>
<dbReference type="InterPro" id="IPR050707">
    <property type="entry name" value="HTH_MetabolicPath_Reg"/>
</dbReference>
<gene>
    <name evidence="6" type="ORF">NRB56_67920</name>
</gene>
<dbReference type="GO" id="GO:0003677">
    <property type="term" value="F:DNA binding"/>
    <property type="evidence" value="ECO:0007669"/>
    <property type="project" value="UniProtKB-KW"/>
</dbReference>
<keyword evidence="7" id="KW-1185">Reference proteome</keyword>
<dbReference type="InterPro" id="IPR014757">
    <property type="entry name" value="Tscrpt_reg_IclR_C"/>
</dbReference>
<dbReference type="Gene3D" id="1.10.10.10">
    <property type="entry name" value="Winged helix-like DNA-binding domain superfamily/Winged helix DNA-binding domain"/>
    <property type="match status" value="1"/>
</dbReference>
<evidence type="ECO:0008006" key="8">
    <source>
        <dbReference type="Google" id="ProtNLM"/>
    </source>
</evidence>
<dbReference type="InterPro" id="IPR005471">
    <property type="entry name" value="Tscrpt_reg_IclR_N"/>
</dbReference>
<dbReference type="InterPro" id="IPR036390">
    <property type="entry name" value="WH_DNA-bd_sf"/>
</dbReference>
<evidence type="ECO:0000313" key="6">
    <source>
        <dbReference type="EMBL" id="MQY31184.1"/>
    </source>
</evidence>
<dbReference type="PANTHER" id="PTHR30136">
    <property type="entry name" value="HELIX-TURN-HELIX TRANSCRIPTIONAL REGULATOR, ICLR FAMILY"/>
    <property type="match status" value="1"/>
</dbReference>
<keyword evidence="3" id="KW-0804">Transcription</keyword>
<dbReference type="Proteomes" id="UP000431401">
    <property type="component" value="Unassembled WGS sequence"/>
</dbReference>
<dbReference type="Gene3D" id="3.30.450.40">
    <property type="match status" value="1"/>
</dbReference>